<dbReference type="RefSeq" id="WP_135074707.1">
    <property type="nucleotide sequence ID" value="NZ_SPSB01000004.1"/>
</dbReference>
<keyword evidence="10" id="KW-1185">Reference proteome</keyword>
<comment type="catalytic activity">
    <reaction evidence="7">
        <text>alpha-D-mannose 1-phosphate + GTP + H(+) = GDP-alpha-D-mannose + diphosphate</text>
        <dbReference type="Rhea" id="RHEA:15229"/>
        <dbReference type="ChEBI" id="CHEBI:15378"/>
        <dbReference type="ChEBI" id="CHEBI:33019"/>
        <dbReference type="ChEBI" id="CHEBI:37565"/>
        <dbReference type="ChEBI" id="CHEBI:57527"/>
        <dbReference type="ChEBI" id="CHEBI:58409"/>
        <dbReference type="EC" id="2.7.7.13"/>
    </reaction>
</comment>
<dbReference type="FunFam" id="3.90.550.10:FF:000046">
    <property type="entry name" value="Mannose-1-phosphate guanylyltransferase (GDP)"/>
    <property type="match status" value="1"/>
</dbReference>
<evidence type="ECO:0000256" key="2">
    <source>
        <dbReference type="ARBA" id="ARBA00012387"/>
    </source>
</evidence>
<name>A0A4Y9QLJ9_9BACT</name>
<proteinExistence type="inferred from homology"/>
<dbReference type="GO" id="GO:0009298">
    <property type="term" value="P:GDP-mannose biosynthetic process"/>
    <property type="evidence" value="ECO:0007669"/>
    <property type="project" value="TreeGrafter"/>
</dbReference>
<comment type="similarity">
    <text evidence="1">Belongs to the mannose-6-phosphate isomerase type 2 family.</text>
</comment>
<sequence>MQEKPFIVIMAGGIGSRFWPYSRRKRPKQFLDILGTGRTLLQMTYDRFREIAEPEQFFVITYRKYVHLVKEQLPELEDHQILSEPNRKNTAPCIAYAGYKIHSIKPGASMIITPSDHLIQQEGKFFSAIKNAIKAAQTEERLITIGIKPNRPETGYGYIQYVEGSGKEALKVKTFTEKPNVKLAKTFLESGDFVWNSGMFVWKSTSLVHALEKHMPDLAEVFHEGMENFGTDKEPEFISKAYTQFKNISVDYGLMEKSSDVYVILGDFTWSDLGSWRSLHEIREKDEEGNVVEGNALLFDTKNSFIRSDSEKLVVVEGLENYLVSESENVLLICPLDGEKRFRQFVTDARKKGEDFI</sequence>
<evidence type="ECO:0000313" key="9">
    <source>
        <dbReference type="EMBL" id="TFV93130.1"/>
    </source>
</evidence>
<dbReference type="OrthoDB" id="9806359at2"/>
<dbReference type="SUPFAM" id="SSF53448">
    <property type="entry name" value="Nucleotide-diphospho-sugar transferases"/>
    <property type="match status" value="1"/>
</dbReference>
<dbReference type="AlphaFoldDB" id="A0A4Y9QLJ9"/>
<evidence type="ECO:0000256" key="3">
    <source>
        <dbReference type="ARBA" id="ARBA00022679"/>
    </source>
</evidence>
<evidence type="ECO:0000256" key="7">
    <source>
        <dbReference type="ARBA" id="ARBA00047343"/>
    </source>
</evidence>
<dbReference type="PANTHER" id="PTHR46390">
    <property type="entry name" value="MANNOSE-1-PHOSPHATE GUANYLYLTRANSFERASE"/>
    <property type="match status" value="1"/>
</dbReference>
<dbReference type="InterPro" id="IPR029044">
    <property type="entry name" value="Nucleotide-diphossugar_trans"/>
</dbReference>
<evidence type="ECO:0000259" key="8">
    <source>
        <dbReference type="Pfam" id="PF00483"/>
    </source>
</evidence>
<evidence type="ECO:0000256" key="1">
    <source>
        <dbReference type="ARBA" id="ARBA00006115"/>
    </source>
</evidence>
<dbReference type="EMBL" id="SPSB01000004">
    <property type="protein sequence ID" value="TFV93130.1"/>
    <property type="molecule type" value="Genomic_DNA"/>
</dbReference>
<protein>
    <recommendedName>
        <fullName evidence="2">mannose-1-phosphate guanylyltransferase</fullName>
        <ecNumber evidence="2">2.7.7.13</ecNumber>
    </recommendedName>
</protein>
<keyword evidence="6" id="KW-0342">GTP-binding</keyword>
<evidence type="ECO:0000313" key="10">
    <source>
        <dbReference type="Proteomes" id="UP000297647"/>
    </source>
</evidence>
<dbReference type="Pfam" id="PF00483">
    <property type="entry name" value="NTP_transferase"/>
    <property type="match status" value="1"/>
</dbReference>
<keyword evidence="5" id="KW-0547">Nucleotide-binding</keyword>
<dbReference type="Gene3D" id="3.90.550.10">
    <property type="entry name" value="Spore Coat Polysaccharide Biosynthesis Protein SpsA, Chain A"/>
    <property type="match status" value="1"/>
</dbReference>
<dbReference type="GO" id="GO:0004475">
    <property type="term" value="F:mannose-1-phosphate guanylyltransferase (GTP) activity"/>
    <property type="evidence" value="ECO:0007669"/>
    <property type="project" value="UniProtKB-EC"/>
</dbReference>
<dbReference type="InterPro" id="IPR051161">
    <property type="entry name" value="Mannose-6P_isomerase_type2"/>
</dbReference>
<dbReference type="SUPFAM" id="SSF159283">
    <property type="entry name" value="Guanosine diphospho-D-mannose pyrophosphorylase/mannose-6-phosphate isomerase linker domain"/>
    <property type="match status" value="1"/>
</dbReference>
<dbReference type="GO" id="GO:0005525">
    <property type="term" value="F:GTP binding"/>
    <property type="evidence" value="ECO:0007669"/>
    <property type="project" value="UniProtKB-KW"/>
</dbReference>
<keyword evidence="4 9" id="KW-0548">Nucleotidyltransferase</keyword>
<dbReference type="EC" id="2.7.7.13" evidence="2"/>
<dbReference type="InterPro" id="IPR049577">
    <property type="entry name" value="GMPP_N"/>
</dbReference>
<evidence type="ECO:0000256" key="5">
    <source>
        <dbReference type="ARBA" id="ARBA00022741"/>
    </source>
</evidence>
<gene>
    <name evidence="9" type="ORF">E4S40_12755</name>
</gene>
<dbReference type="CDD" id="cd02509">
    <property type="entry name" value="GDP-M1P_Guanylyltransferase"/>
    <property type="match status" value="1"/>
</dbReference>
<organism evidence="9 10">
    <name type="scientific">Algoriphagus kandeliae</name>
    <dbReference type="NCBI Taxonomy" id="2562278"/>
    <lineage>
        <taxon>Bacteria</taxon>
        <taxon>Pseudomonadati</taxon>
        <taxon>Bacteroidota</taxon>
        <taxon>Cytophagia</taxon>
        <taxon>Cytophagales</taxon>
        <taxon>Cyclobacteriaceae</taxon>
        <taxon>Algoriphagus</taxon>
    </lineage>
</organism>
<reference evidence="9 10" key="1">
    <citation type="submission" date="2019-03" db="EMBL/GenBank/DDBJ databases">
        <title>Algoriphagus sp. nov, a new strain isolated from root system soil of mangrove plant Kandelia.</title>
        <authorList>
            <person name="Yin Q."/>
            <person name="Wang K."/>
            <person name="Song Z."/>
        </authorList>
    </citation>
    <scope>NUCLEOTIDE SEQUENCE [LARGE SCALE GENOMIC DNA]</scope>
    <source>
        <strain evidence="9 10">XY-J91</strain>
    </source>
</reference>
<dbReference type="PANTHER" id="PTHR46390:SF1">
    <property type="entry name" value="MANNOSE-1-PHOSPHATE GUANYLYLTRANSFERASE"/>
    <property type="match status" value="1"/>
</dbReference>
<comment type="caution">
    <text evidence="9">The sequence shown here is derived from an EMBL/GenBank/DDBJ whole genome shotgun (WGS) entry which is preliminary data.</text>
</comment>
<evidence type="ECO:0000256" key="6">
    <source>
        <dbReference type="ARBA" id="ARBA00023134"/>
    </source>
</evidence>
<dbReference type="Proteomes" id="UP000297647">
    <property type="component" value="Unassembled WGS sequence"/>
</dbReference>
<keyword evidence="3 9" id="KW-0808">Transferase</keyword>
<feature type="domain" description="Nucleotidyl transferase" evidence="8">
    <location>
        <begin position="8"/>
        <end position="288"/>
    </location>
</feature>
<evidence type="ECO:0000256" key="4">
    <source>
        <dbReference type="ARBA" id="ARBA00022695"/>
    </source>
</evidence>
<accession>A0A4Y9QLJ9</accession>
<dbReference type="InterPro" id="IPR005835">
    <property type="entry name" value="NTP_transferase_dom"/>
</dbReference>